<feature type="domain" description="Phosphodiester glycosidase" evidence="2">
    <location>
        <begin position="127"/>
        <end position="303"/>
    </location>
</feature>
<dbReference type="Proteomes" id="UP000619457">
    <property type="component" value="Unassembled WGS sequence"/>
</dbReference>
<organism evidence="3 4">
    <name type="scientific">Echinicola pacifica</name>
    <dbReference type="NCBI Taxonomy" id="346377"/>
    <lineage>
        <taxon>Bacteria</taxon>
        <taxon>Pseudomonadati</taxon>
        <taxon>Bacteroidota</taxon>
        <taxon>Cytophagia</taxon>
        <taxon>Cytophagales</taxon>
        <taxon>Cyclobacteriaceae</taxon>
        <taxon>Echinicola</taxon>
    </lineage>
</organism>
<dbReference type="EMBL" id="BMWX01000004">
    <property type="protein sequence ID" value="GGZ33064.1"/>
    <property type="molecule type" value="Genomic_DNA"/>
</dbReference>
<name>A0A918Q3Z7_9BACT</name>
<proteinExistence type="predicted"/>
<evidence type="ECO:0000259" key="2">
    <source>
        <dbReference type="Pfam" id="PF09992"/>
    </source>
</evidence>
<gene>
    <name evidence="3" type="ORF">GCM10007049_28370</name>
</gene>
<protein>
    <recommendedName>
        <fullName evidence="2">Phosphodiester glycosidase domain-containing protein</fullName>
    </recommendedName>
</protein>
<dbReference type="InterPro" id="IPR018711">
    <property type="entry name" value="NAGPA"/>
</dbReference>
<evidence type="ECO:0000313" key="3">
    <source>
        <dbReference type="EMBL" id="GGZ33064.1"/>
    </source>
</evidence>
<reference evidence="3" key="2">
    <citation type="submission" date="2020-09" db="EMBL/GenBank/DDBJ databases">
        <authorList>
            <person name="Sun Q."/>
            <person name="Kim S."/>
        </authorList>
    </citation>
    <scope>NUCLEOTIDE SEQUENCE</scope>
    <source>
        <strain evidence="3">KCTC 12368</strain>
    </source>
</reference>
<dbReference type="AlphaFoldDB" id="A0A918Q3Z7"/>
<sequence length="307" mass="33985">MKKYNNYYYTIAFISALLLTAASCKNEDASPTIIENDLSPITQRLMDSTDLINDVFWDTTFMVAPGVEETDIHYLSMKGLTMRMFLFKVDLKEEGVSLNPLTPYGSSGFGMQTIPEMMNWLEIPGKKVVAGVNADFFNMSTGEPRGIVYLHGEAIKEVPLAGRSFFGVDKNGKLLIAHSDDLEEYKDQIYDGLGAGDLLVRDYALAPISNQEDIHPRTAVGITDNQIVYFMVVDGRQFDYSNGLTLPEMASFFMALEVKDATNLDGGGSSTFVTQHSLADVFHIRNRPSDGSPRPVGNGWAVMVDEN</sequence>
<dbReference type="PANTHER" id="PTHR40446:SF2">
    <property type="entry name" value="N-ACETYLGLUCOSAMINE-1-PHOSPHODIESTER ALPHA-N-ACETYLGLUCOSAMINIDASE"/>
    <property type="match status" value="1"/>
</dbReference>
<accession>A0A918Q3Z7</accession>
<dbReference type="RefSeq" id="WP_018475875.1">
    <property type="nucleotide sequence ID" value="NZ_BMWX01000004.1"/>
</dbReference>
<evidence type="ECO:0000313" key="4">
    <source>
        <dbReference type="Proteomes" id="UP000619457"/>
    </source>
</evidence>
<keyword evidence="1" id="KW-0732">Signal</keyword>
<comment type="caution">
    <text evidence="3">The sequence shown here is derived from an EMBL/GenBank/DDBJ whole genome shotgun (WGS) entry which is preliminary data.</text>
</comment>
<dbReference type="Pfam" id="PF09992">
    <property type="entry name" value="NAGPA"/>
    <property type="match status" value="1"/>
</dbReference>
<feature type="signal peptide" evidence="1">
    <location>
        <begin position="1"/>
        <end position="24"/>
    </location>
</feature>
<dbReference type="PANTHER" id="PTHR40446">
    <property type="entry name" value="N-ACETYLGLUCOSAMINE-1-PHOSPHODIESTER ALPHA-N-ACETYLGLUCOSAMINIDASE"/>
    <property type="match status" value="1"/>
</dbReference>
<keyword evidence="4" id="KW-1185">Reference proteome</keyword>
<evidence type="ECO:0000256" key="1">
    <source>
        <dbReference type="SAM" id="SignalP"/>
    </source>
</evidence>
<reference evidence="3" key="1">
    <citation type="journal article" date="2014" name="Int. J. Syst. Evol. Microbiol.">
        <title>Complete genome sequence of Corynebacterium casei LMG S-19264T (=DSM 44701T), isolated from a smear-ripened cheese.</title>
        <authorList>
            <consortium name="US DOE Joint Genome Institute (JGI-PGF)"/>
            <person name="Walter F."/>
            <person name="Albersmeier A."/>
            <person name="Kalinowski J."/>
            <person name="Ruckert C."/>
        </authorList>
    </citation>
    <scope>NUCLEOTIDE SEQUENCE</scope>
    <source>
        <strain evidence="3">KCTC 12368</strain>
    </source>
</reference>
<feature type="chain" id="PRO_5037770217" description="Phosphodiester glycosidase domain-containing protein" evidence="1">
    <location>
        <begin position="25"/>
        <end position="307"/>
    </location>
</feature>
<dbReference type="PROSITE" id="PS51257">
    <property type="entry name" value="PROKAR_LIPOPROTEIN"/>
    <property type="match status" value="1"/>
</dbReference>